<dbReference type="SUPFAM" id="SSF49899">
    <property type="entry name" value="Concanavalin A-like lectins/glucanases"/>
    <property type="match status" value="1"/>
</dbReference>
<evidence type="ECO:0000256" key="2">
    <source>
        <dbReference type="ARBA" id="ARBA00010983"/>
    </source>
</evidence>
<evidence type="ECO:0000256" key="6">
    <source>
        <dbReference type="ARBA" id="ARBA00023136"/>
    </source>
</evidence>
<comment type="subcellular location">
    <subcellularLocation>
        <location evidence="1">Endoplasmic reticulum membrane</location>
        <topology evidence="1">Single-pass membrane protein</topology>
    </subcellularLocation>
</comment>
<reference evidence="10 11" key="1">
    <citation type="submission" date="2024-03" db="EMBL/GenBank/DDBJ databases">
        <title>Aureococcus anophagefferens CCMP1851 and Kratosvirus quantuckense: Draft genome of a second virus-susceptible host strain in the model system.</title>
        <authorList>
            <person name="Chase E."/>
            <person name="Truchon A.R."/>
            <person name="Schepens W."/>
            <person name="Wilhelm S.W."/>
        </authorList>
    </citation>
    <scope>NUCLEOTIDE SEQUENCE [LARGE SCALE GENOMIC DNA]</scope>
    <source>
        <strain evidence="10 11">CCMP1851</strain>
    </source>
</reference>
<dbReference type="Proteomes" id="UP001363151">
    <property type="component" value="Unassembled WGS sequence"/>
</dbReference>
<dbReference type="PROSITE" id="PS00804">
    <property type="entry name" value="CALRETICULIN_2"/>
    <property type="match status" value="1"/>
</dbReference>
<evidence type="ECO:0000256" key="7">
    <source>
        <dbReference type="ARBA" id="ARBA00023186"/>
    </source>
</evidence>
<evidence type="ECO:0000256" key="9">
    <source>
        <dbReference type="SAM" id="MobiDB-lite"/>
    </source>
</evidence>
<feature type="signal peptide" evidence="8">
    <location>
        <begin position="1"/>
        <end position="18"/>
    </location>
</feature>
<feature type="region of interest" description="Disordered" evidence="9">
    <location>
        <begin position="445"/>
        <end position="483"/>
    </location>
</feature>
<evidence type="ECO:0000256" key="4">
    <source>
        <dbReference type="ARBA" id="ARBA00022824"/>
    </source>
</evidence>
<evidence type="ECO:0000313" key="10">
    <source>
        <dbReference type="EMBL" id="KAK7234068.1"/>
    </source>
</evidence>
<name>A0ABR1FNC2_AURAN</name>
<evidence type="ECO:0000256" key="5">
    <source>
        <dbReference type="ARBA" id="ARBA00022989"/>
    </source>
</evidence>
<keyword evidence="7 8" id="KW-0143">Chaperone</keyword>
<comment type="similarity">
    <text evidence="2 8">Belongs to the calreticulin family.</text>
</comment>
<protein>
    <submittedName>
        <fullName evidence="10">Calreticulin</fullName>
    </submittedName>
</protein>
<evidence type="ECO:0000256" key="3">
    <source>
        <dbReference type="ARBA" id="ARBA00022692"/>
    </source>
</evidence>
<proteinExistence type="inferred from homology"/>
<feature type="region of interest" description="Disordered" evidence="9">
    <location>
        <begin position="182"/>
        <end position="254"/>
    </location>
</feature>
<dbReference type="Gene3D" id="2.10.250.10">
    <property type="entry name" value="Calreticulin/calnexin, P domain"/>
    <property type="match status" value="1"/>
</dbReference>
<keyword evidence="5" id="KW-1133">Transmembrane helix</keyword>
<accession>A0ABR1FNC2</accession>
<feature type="compositionally biased region" description="Acidic residues" evidence="9">
    <location>
        <begin position="456"/>
        <end position="472"/>
    </location>
</feature>
<sequence length="483" mass="52365">MRCVSALLPAAALGASFTATFDGGLAPFVQSSNERYAGQAVDASDGGLLLKVANRMYGVAAPVDFQSDGTLVVQYEVTLTDGLSCGGAYIKLLEDPVDVAAFDDQSGYVVMFGPDKCGGTDKVHVILRQENPVSGDVLEHHLKDPPKAKTDKAAHLYSLAIRADDTFVVHIDGEIAAEGSLMDSLEPPLTPEREVDDENDLKPEDWVDAAKIDDEKAKKPFDWDEDEPRKVEDESAEMPDGWLEGEPTSVPDPDAKMPDDWDVEEDGSWEAPEVDNPKCGAAPGCGPWNPPLIDNPNYKGKWVRPKIDNPAYKGKWFPKKIPNPVYFEPSDPAKKLKKVGALAVEVWTTNKGITYDNFYLGASVDEAKAAAEPFYEKKAAEQAAAEAKAAAKAAKKAEKQKGMKGALKKAEVFATQTIDTAKDQPLAAAGTLLATLVSLSMLCGKKKKKSPKKSDDDDDDDDEEEEEEEDEDDKKSKKTPKAD</sequence>
<evidence type="ECO:0000256" key="1">
    <source>
        <dbReference type="ARBA" id="ARBA00004389"/>
    </source>
</evidence>
<keyword evidence="3" id="KW-0812">Transmembrane</keyword>
<gene>
    <name evidence="10" type="ORF">SO694_00146019</name>
</gene>
<dbReference type="InterPro" id="IPR001580">
    <property type="entry name" value="Calret/calnex"/>
</dbReference>
<keyword evidence="4 8" id="KW-0256">Endoplasmic reticulum</keyword>
<evidence type="ECO:0000313" key="11">
    <source>
        <dbReference type="Proteomes" id="UP001363151"/>
    </source>
</evidence>
<dbReference type="InterPro" id="IPR009033">
    <property type="entry name" value="Calreticulin/calnexin_P_dom_sf"/>
</dbReference>
<keyword evidence="8" id="KW-0732">Signal</keyword>
<evidence type="ECO:0000256" key="8">
    <source>
        <dbReference type="RuleBase" id="RU362126"/>
    </source>
</evidence>
<dbReference type="SUPFAM" id="SSF63887">
    <property type="entry name" value="P-domain of calnexin/calreticulin"/>
    <property type="match status" value="1"/>
</dbReference>
<dbReference type="EMBL" id="JBBJCI010000348">
    <property type="protein sequence ID" value="KAK7234068.1"/>
    <property type="molecule type" value="Genomic_DNA"/>
</dbReference>
<dbReference type="PANTHER" id="PTHR11073:SF1">
    <property type="entry name" value="CALNEXIN 14D-RELATED"/>
    <property type="match status" value="1"/>
</dbReference>
<feature type="chain" id="PRO_5044949894" evidence="8">
    <location>
        <begin position="19"/>
        <end position="483"/>
    </location>
</feature>
<organism evidence="10 11">
    <name type="scientific">Aureococcus anophagefferens</name>
    <name type="common">Harmful bloom alga</name>
    <dbReference type="NCBI Taxonomy" id="44056"/>
    <lineage>
        <taxon>Eukaryota</taxon>
        <taxon>Sar</taxon>
        <taxon>Stramenopiles</taxon>
        <taxon>Ochrophyta</taxon>
        <taxon>Pelagophyceae</taxon>
        <taxon>Pelagomonadales</taxon>
        <taxon>Pelagomonadaceae</taxon>
        <taxon>Aureococcus</taxon>
    </lineage>
</organism>
<dbReference type="Gene3D" id="2.60.120.200">
    <property type="match status" value="1"/>
</dbReference>
<dbReference type="InterPro" id="IPR013320">
    <property type="entry name" value="ConA-like_dom_sf"/>
</dbReference>
<comment type="caution">
    <text evidence="10">The sequence shown here is derived from an EMBL/GenBank/DDBJ whole genome shotgun (WGS) entry which is preliminary data.</text>
</comment>
<keyword evidence="11" id="KW-1185">Reference proteome</keyword>
<dbReference type="PRINTS" id="PR00626">
    <property type="entry name" value="CALRETICULIN"/>
</dbReference>
<dbReference type="PANTHER" id="PTHR11073">
    <property type="entry name" value="CALRETICULIN AND CALNEXIN"/>
    <property type="match status" value="1"/>
</dbReference>
<dbReference type="InterPro" id="IPR018124">
    <property type="entry name" value="Calret/calnex_CS"/>
</dbReference>
<feature type="compositionally biased region" description="Basic and acidic residues" evidence="9">
    <location>
        <begin position="200"/>
        <end position="233"/>
    </location>
</feature>
<dbReference type="Pfam" id="PF00262">
    <property type="entry name" value="Calreticulin"/>
    <property type="match status" value="1"/>
</dbReference>
<keyword evidence="6" id="KW-0472">Membrane</keyword>